<dbReference type="Gene3D" id="1.10.10.10">
    <property type="entry name" value="Winged helix-like DNA-binding domain superfamily/Winged helix DNA-binding domain"/>
    <property type="match status" value="1"/>
</dbReference>
<keyword evidence="1" id="KW-0805">Transcription regulation</keyword>
<organism evidence="5 6">
    <name type="scientific">Nocardioides islandensis</name>
    <dbReference type="NCBI Taxonomy" id="433663"/>
    <lineage>
        <taxon>Bacteria</taxon>
        <taxon>Bacillati</taxon>
        <taxon>Actinomycetota</taxon>
        <taxon>Actinomycetes</taxon>
        <taxon>Propionibacteriales</taxon>
        <taxon>Nocardioidaceae</taxon>
        <taxon>Nocardioides</taxon>
    </lineage>
</organism>
<dbReference type="InterPro" id="IPR000835">
    <property type="entry name" value="HTH_MarR-typ"/>
</dbReference>
<dbReference type="SUPFAM" id="SSF46785">
    <property type="entry name" value="Winged helix' DNA-binding domain"/>
    <property type="match status" value="1"/>
</dbReference>
<evidence type="ECO:0000259" key="4">
    <source>
        <dbReference type="PROSITE" id="PS50995"/>
    </source>
</evidence>
<keyword evidence="2" id="KW-0238">DNA-binding</keyword>
<dbReference type="GO" id="GO:0006950">
    <property type="term" value="P:response to stress"/>
    <property type="evidence" value="ECO:0007669"/>
    <property type="project" value="TreeGrafter"/>
</dbReference>
<dbReference type="InterPro" id="IPR023187">
    <property type="entry name" value="Tscrpt_reg_MarR-type_CS"/>
</dbReference>
<comment type="caution">
    <text evidence="5">The sequence shown here is derived from an EMBL/GenBank/DDBJ whole genome shotgun (WGS) entry which is preliminary data.</text>
</comment>
<dbReference type="SMART" id="SM00347">
    <property type="entry name" value="HTH_MARR"/>
    <property type="match status" value="1"/>
</dbReference>
<dbReference type="InterPro" id="IPR039422">
    <property type="entry name" value="MarR/SlyA-like"/>
</dbReference>
<evidence type="ECO:0000256" key="2">
    <source>
        <dbReference type="ARBA" id="ARBA00023125"/>
    </source>
</evidence>
<protein>
    <submittedName>
        <fullName evidence="5">MarR family transcriptional regulator</fullName>
    </submittedName>
</protein>
<dbReference type="Pfam" id="PF12802">
    <property type="entry name" value="MarR_2"/>
    <property type="match status" value="1"/>
</dbReference>
<dbReference type="AlphaFoldDB" id="A0A930YJS1"/>
<evidence type="ECO:0000313" key="5">
    <source>
        <dbReference type="EMBL" id="MBF4765314.1"/>
    </source>
</evidence>
<dbReference type="GO" id="GO:0003677">
    <property type="term" value="F:DNA binding"/>
    <property type="evidence" value="ECO:0007669"/>
    <property type="project" value="UniProtKB-KW"/>
</dbReference>
<dbReference type="GO" id="GO:0003700">
    <property type="term" value="F:DNA-binding transcription factor activity"/>
    <property type="evidence" value="ECO:0007669"/>
    <property type="project" value="InterPro"/>
</dbReference>
<proteinExistence type="predicted"/>
<dbReference type="PROSITE" id="PS01117">
    <property type="entry name" value="HTH_MARR_1"/>
    <property type="match status" value="1"/>
</dbReference>
<keyword evidence="3" id="KW-0804">Transcription</keyword>
<dbReference type="RefSeq" id="WP_194708492.1">
    <property type="nucleotide sequence ID" value="NZ_JADKPN010000014.1"/>
</dbReference>
<name>A0A930YJS1_9ACTN</name>
<feature type="domain" description="HTH marR-type" evidence="4">
    <location>
        <begin position="13"/>
        <end position="141"/>
    </location>
</feature>
<dbReference type="InterPro" id="IPR036388">
    <property type="entry name" value="WH-like_DNA-bd_sf"/>
</dbReference>
<dbReference type="Proteomes" id="UP000640489">
    <property type="component" value="Unassembled WGS sequence"/>
</dbReference>
<dbReference type="PROSITE" id="PS50995">
    <property type="entry name" value="HTH_MARR_2"/>
    <property type="match status" value="1"/>
</dbReference>
<gene>
    <name evidence="5" type="ORF">ISU07_19445</name>
</gene>
<evidence type="ECO:0000256" key="1">
    <source>
        <dbReference type="ARBA" id="ARBA00023015"/>
    </source>
</evidence>
<dbReference type="PANTHER" id="PTHR33164:SF104">
    <property type="entry name" value="TRANSCRIPTIONAL REGULATORY PROTEIN"/>
    <property type="match status" value="1"/>
</dbReference>
<dbReference type="EMBL" id="JADKPN010000014">
    <property type="protein sequence ID" value="MBF4765314.1"/>
    <property type="molecule type" value="Genomic_DNA"/>
</dbReference>
<keyword evidence="6" id="KW-1185">Reference proteome</keyword>
<dbReference type="PRINTS" id="PR00598">
    <property type="entry name" value="HTHMARR"/>
</dbReference>
<dbReference type="PANTHER" id="PTHR33164">
    <property type="entry name" value="TRANSCRIPTIONAL REGULATOR, MARR FAMILY"/>
    <property type="match status" value="1"/>
</dbReference>
<dbReference type="InterPro" id="IPR036390">
    <property type="entry name" value="WH_DNA-bd_sf"/>
</dbReference>
<accession>A0A930YJS1</accession>
<sequence length="147" mass="15913">MTTDVPQEASTSTTAALDALIQVAATVEPAVARRAGLSTSELQALRHLLSGSRGPVELSHLLGVTSAASSGVVDRLAARGHVRRRPHPDDGRRTRVEVTDSGRREVEELMRPVVARLADTDDRLSDEERAVVRGYLERVTEALREAL</sequence>
<evidence type="ECO:0000313" key="6">
    <source>
        <dbReference type="Proteomes" id="UP000640489"/>
    </source>
</evidence>
<reference evidence="5" key="1">
    <citation type="submission" date="2020-11" db="EMBL/GenBank/DDBJ databases">
        <title>Nocardioides sp. nov., isolated from Soil of Cynanchum wilfordii Hemsley rhizosphere.</title>
        <authorList>
            <person name="Lee J.-S."/>
            <person name="Suh M.K."/>
            <person name="Kim J.-S."/>
        </authorList>
    </citation>
    <scope>NUCLEOTIDE SEQUENCE</scope>
    <source>
        <strain evidence="5">KCTC 19275</strain>
    </source>
</reference>
<evidence type="ECO:0000256" key="3">
    <source>
        <dbReference type="ARBA" id="ARBA00023163"/>
    </source>
</evidence>